<dbReference type="RefSeq" id="WP_174134612.1">
    <property type="nucleotide sequence ID" value="NZ_JABUFE010000001.1"/>
</dbReference>
<dbReference type="Gene3D" id="3.30.1330.60">
    <property type="entry name" value="OmpA-like domain"/>
    <property type="match status" value="1"/>
</dbReference>
<dbReference type="PROSITE" id="PS00430">
    <property type="entry name" value="TONB_DEPENDENT_REC_1"/>
    <property type="match status" value="1"/>
</dbReference>
<dbReference type="SUPFAM" id="SSF53850">
    <property type="entry name" value="Periplasmic binding protein-like II"/>
    <property type="match status" value="1"/>
</dbReference>
<accession>A0ABX2ILV4</accession>
<keyword evidence="6" id="KW-1185">Reference proteome</keyword>
<evidence type="ECO:0000256" key="3">
    <source>
        <dbReference type="SAM" id="SignalP"/>
    </source>
</evidence>
<dbReference type="Proteomes" id="UP000777935">
    <property type="component" value="Unassembled WGS sequence"/>
</dbReference>
<feature type="signal peptide" evidence="3">
    <location>
        <begin position="1"/>
        <end position="22"/>
    </location>
</feature>
<dbReference type="EMBL" id="JABUFE010000001">
    <property type="protein sequence ID" value="NSX53505.1"/>
    <property type="molecule type" value="Genomic_DNA"/>
</dbReference>
<evidence type="ECO:0000256" key="2">
    <source>
        <dbReference type="PROSITE-ProRule" id="PRU00473"/>
    </source>
</evidence>
<evidence type="ECO:0000313" key="5">
    <source>
        <dbReference type="EMBL" id="NSX53505.1"/>
    </source>
</evidence>
<evidence type="ECO:0000259" key="4">
    <source>
        <dbReference type="PROSITE" id="PS51123"/>
    </source>
</evidence>
<keyword evidence="1 3" id="KW-0732">Signal</keyword>
<organism evidence="5 6">
    <name type="scientific">Parasulfitobacter algicola</name>
    <dbReference type="NCBI Taxonomy" id="2614809"/>
    <lineage>
        <taxon>Bacteria</taxon>
        <taxon>Pseudomonadati</taxon>
        <taxon>Pseudomonadota</taxon>
        <taxon>Alphaproteobacteria</taxon>
        <taxon>Rhodobacterales</taxon>
        <taxon>Roseobacteraceae</taxon>
        <taxon>Parasulfitobacter</taxon>
    </lineage>
</organism>
<dbReference type="CDD" id="cd07185">
    <property type="entry name" value="OmpA_C-like"/>
    <property type="match status" value="1"/>
</dbReference>
<gene>
    <name evidence="5" type="ORF">HRQ87_01670</name>
</gene>
<name>A0ABX2ILV4_9RHOB</name>
<keyword evidence="2" id="KW-0472">Membrane</keyword>
<reference evidence="5 6" key="1">
    <citation type="submission" date="2020-06" db="EMBL/GenBank/DDBJ databases">
        <title>Sulfitobacter algicola sp. nov., isolated from green algae.</title>
        <authorList>
            <person name="Wang C."/>
        </authorList>
    </citation>
    <scope>NUCLEOTIDE SEQUENCE [LARGE SCALE GENOMIC DNA]</scope>
    <source>
        <strain evidence="5 6">1151</strain>
    </source>
</reference>
<dbReference type="InterPro" id="IPR010916">
    <property type="entry name" value="TonB_box_CS"/>
</dbReference>
<feature type="chain" id="PRO_5045618445" evidence="3">
    <location>
        <begin position="23"/>
        <end position="515"/>
    </location>
</feature>
<dbReference type="InterPro" id="IPR024370">
    <property type="entry name" value="PBP_domain"/>
</dbReference>
<dbReference type="Pfam" id="PF12849">
    <property type="entry name" value="PBP_like_2"/>
    <property type="match status" value="1"/>
</dbReference>
<dbReference type="PANTHER" id="PTHR30570">
    <property type="entry name" value="PERIPLASMIC PHOSPHATE BINDING COMPONENT OF PHOSPHATE ABC TRANSPORTER"/>
    <property type="match status" value="1"/>
</dbReference>
<evidence type="ECO:0000313" key="6">
    <source>
        <dbReference type="Proteomes" id="UP000777935"/>
    </source>
</evidence>
<dbReference type="SUPFAM" id="SSF103088">
    <property type="entry name" value="OmpA-like"/>
    <property type="match status" value="1"/>
</dbReference>
<evidence type="ECO:0000256" key="1">
    <source>
        <dbReference type="ARBA" id="ARBA00022729"/>
    </source>
</evidence>
<dbReference type="PROSITE" id="PS51123">
    <property type="entry name" value="OMPA_2"/>
    <property type="match status" value="1"/>
</dbReference>
<feature type="domain" description="OmpA-like" evidence="4">
    <location>
        <begin position="388"/>
        <end position="511"/>
    </location>
</feature>
<dbReference type="Gene3D" id="3.40.190.10">
    <property type="entry name" value="Periplasmic binding protein-like II"/>
    <property type="match status" value="2"/>
</dbReference>
<dbReference type="Pfam" id="PF00691">
    <property type="entry name" value="OmpA"/>
    <property type="match status" value="1"/>
</dbReference>
<dbReference type="InterPro" id="IPR050811">
    <property type="entry name" value="Phosphate_ABC_transporter"/>
</dbReference>
<comment type="caution">
    <text evidence="5">The sequence shown here is derived from an EMBL/GenBank/DDBJ whole genome shotgun (WGS) entry which is preliminary data.</text>
</comment>
<dbReference type="InterPro" id="IPR036737">
    <property type="entry name" value="OmpA-like_sf"/>
</dbReference>
<sequence length="515" mass="54952">MNKKTTLASALALCLTTIPAFAEKVTLTSIDESISVTGELINFDGDRYVIRTVLGEITLLTSQVNCFGEGCPAASFDEPLQVAASPLLKDRLLPALMDGFGKTIGANETSESRSGSQTVLKMSDSSGSDVAEVVARTSDSASALNAVARGQADVALTYRQAQPGEAQALGGGSQESILALDGIIIVTSSQNPVRSISEEDIPDVFSGRITNWSQLGGSDAPITLYAIEESAGISTVFNDLVMQPSQARFAPSVQVLDSNEAVAEAVSQDPFGIGFTSFSSVGDTKPLAIRGTCGIQTVPNAFTIKTEEYPLTRRLYMYKNGRNPSSFANSFATFASTQAAQDAIAEAGFVDQGVSSLTINNQGLRFVASVLPSEAEVTVDQVRGMMRDLVSADRLSLTFRFEQGSSRLDTRAEGDIVRLAQMIENGEFDNKELLIIGFTDSIGLANLNEELSAQRASSVRDSLLAALSNDSRQNVRTSVLGYGEMSPLGCNDTFFGRLINRRVEVWTRDVVTSPF</sequence>
<dbReference type="PANTHER" id="PTHR30570:SF1">
    <property type="entry name" value="PHOSPHATE-BINDING PROTEIN PSTS"/>
    <property type="match status" value="1"/>
</dbReference>
<protein>
    <submittedName>
        <fullName evidence="5">Substrate-binding domain-containing protein</fullName>
    </submittedName>
</protein>
<proteinExistence type="predicted"/>
<dbReference type="InterPro" id="IPR006665">
    <property type="entry name" value="OmpA-like"/>
</dbReference>